<organism evidence="1">
    <name type="scientific">hydrothermal vent metagenome</name>
    <dbReference type="NCBI Taxonomy" id="652676"/>
    <lineage>
        <taxon>unclassified sequences</taxon>
        <taxon>metagenomes</taxon>
        <taxon>ecological metagenomes</taxon>
    </lineage>
</organism>
<dbReference type="Gene3D" id="1.25.40.10">
    <property type="entry name" value="Tetratricopeptide repeat domain"/>
    <property type="match status" value="2"/>
</dbReference>
<dbReference type="InterPro" id="IPR052945">
    <property type="entry name" value="Mitotic_Regulator"/>
</dbReference>
<dbReference type="AlphaFoldDB" id="A0A3B0Y7Q4"/>
<sequence>MPHTDITLKFFRKIAQACLILISFPALSHANNDADAIALCYKYFDQNLMQKARLWCKKASEQKDKRATLFLAISSLDDAAEFNWYLRELQTNPEASTNTDLMAAVAGSYADGVGTEKNYKKAVFWYTRADKYNSTSAALDLAQLLSTGGYGIDSNLEKAFYWYQKAANQNNTAAFEYLGHFYSMGLGIEKNIAQAKKWYQKAIDNYNPRSSVLLGLILQSEARYTQAITLWEKASNGHDAHAQFLLGFEYFKGKHIKKDYQRAIELFKISAQCSYTGEDEIPQLRLYYCQRESPYYLGLIYAQGYGVSKDSEQARIWYLQAANMGNKKADNALKELGDH</sequence>
<dbReference type="PANTHER" id="PTHR43628:SF1">
    <property type="entry name" value="CHITIN SYNTHASE REGULATORY FACTOR 2-RELATED"/>
    <property type="match status" value="1"/>
</dbReference>
<evidence type="ECO:0000313" key="1">
    <source>
        <dbReference type="EMBL" id="VAW70219.1"/>
    </source>
</evidence>
<dbReference type="PANTHER" id="PTHR43628">
    <property type="entry name" value="ACTIVATOR OF C KINASE PROTEIN 1-RELATED"/>
    <property type="match status" value="1"/>
</dbReference>
<evidence type="ECO:0008006" key="2">
    <source>
        <dbReference type="Google" id="ProtNLM"/>
    </source>
</evidence>
<dbReference type="SUPFAM" id="SSF81901">
    <property type="entry name" value="HCP-like"/>
    <property type="match status" value="1"/>
</dbReference>
<dbReference type="InterPro" id="IPR006597">
    <property type="entry name" value="Sel1-like"/>
</dbReference>
<accession>A0A3B0Y7Q4</accession>
<name>A0A3B0Y7Q4_9ZZZZ</name>
<dbReference type="Pfam" id="PF08238">
    <property type="entry name" value="Sel1"/>
    <property type="match status" value="6"/>
</dbReference>
<gene>
    <name evidence="1" type="ORF">MNBD_GAMMA10-277</name>
</gene>
<dbReference type="SMART" id="SM00671">
    <property type="entry name" value="SEL1"/>
    <property type="match status" value="5"/>
</dbReference>
<proteinExistence type="predicted"/>
<dbReference type="EMBL" id="UOFJ01000505">
    <property type="protein sequence ID" value="VAW70219.1"/>
    <property type="molecule type" value="Genomic_DNA"/>
</dbReference>
<reference evidence="1" key="1">
    <citation type="submission" date="2018-06" db="EMBL/GenBank/DDBJ databases">
        <authorList>
            <person name="Zhirakovskaya E."/>
        </authorList>
    </citation>
    <scope>NUCLEOTIDE SEQUENCE</scope>
</reference>
<protein>
    <recommendedName>
        <fullName evidence="2">TETRATRICOPEPTIDE REPEAT FAMILY PROTEIN</fullName>
    </recommendedName>
</protein>
<dbReference type="InterPro" id="IPR011990">
    <property type="entry name" value="TPR-like_helical_dom_sf"/>
</dbReference>